<name>W7X5Q7_TETTS</name>
<reference evidence="8" key="1">
    <citation type="journal article" date="2006" name="PLoS Biol.">
        <title>Macronuclear genome sequence of the ciliate Tetrahymena thermophila, a model eukaryote.</title>
        <authorList>
            <person name="Eisen J.A."/>
            <person name="Coyne R.S."/>
            <person name="Wu M."/>
            <person name="Wu D."/>
            <person name="Thiagarajan M."/>
            <person name="Wortman J.R."/>
            <person name="Badger J.H."/>
            <person name="Ren Q."/>
            <person name="Amedeo P."/>
            <person name="Jones K.M."/>
            <person name="Tallon L.J."/>
            <person name="Delcher A.L."/>
            <person name="Salzberg S.L."/>
            <person name="Silva J.C."/>
            <person name="Haas B.J."/>
            <person name="Majoros W.H."/>
            <person name="Farzad M."/>
            <person name="Carlton J.M."/>
            <person name="Smith R.K. Jr."/>
            <person name="Garg J."/>
            <person name="Pearlman R.E."/>
            <person name="Karrer K.M."/>
            <person name="Sun L."/>
            <person name="Manning G."/>
            <person name="Elde N.C."/>
            <person name="Turkewitz A.P."/>
            <person name="Asai D.J."/>
            <person name="Wilkes D.E."/>
            <person name="Wang Y."/>
            <person name="Cai H."/>
            <person name="Collins K."/>
            <person name="Stewart B.A."/>
            <person name="Lee S.R."/>
            <person name="Wilamowska K."/>
            <person name="Weinberg Z."/>
            <person name="Ruzzo W.L."/>
            <person name="Wloga D."/>
            <person name="Gaertig J."/>
            <person name="Frankel J."/>
            <person name="Tsao C.-C."/>
            <person name="Gorovsky M.A."/>
            <person name="Keeling P.J."/>
            <person name="Waller R.F."/>
            <person name="Patron N.J."/>
            <person name="Cherry J.M."/>
            <person name="Stover N.A."/>
            <person name="Krieger C.J."/>
            <person name="del Toro C."/>
            <person name="Ryder H.F."/>
            <person name="Williamson S.C."/>
            <person name="Barbeau R.A."/>
            <person name="Hamilton E.P."/>
            <person name="Orias E."/>
        </authorList>
    </citation>
    <scope>NUCLEOTIDE SEQUENCE [LARGE SCALE GENOMIC DNA]</scope>
    <source>
        <strain evidence="8">SB210</strain>
    </source>
</reference>
<dbReference type="InParanoid" id="W7X5Q7"/>
<dbReference type="Pfam" id="PF00520">
    <property type="entry name" value="Ion_trans"/>
    <property type="match status" value="1"/>
</dbReference>
<evidence type="ECO:0000256" key="5">
    <source>
        <dbReference type="SAM" id="Phobius"/>
    </source>
</evidence>
<feature type="transmembrane region" description="Helical" evidence="5">
    <location>
        <begin position="18"/>
        <end position="38"/>
    </location>
</feature>
<feature type="transmembrane region" description="Helical" evidence="5">
    <location>
        <begin position="83"/>
        <end position="102"/>
    </location>
</feature>
<dbReference type="GO" id="GO:0016020">
    <property type="term" value="C:membrane"/>
    <property type="evidence" value="ECO:0007669"/>
    <property type="project" value="UniProtKB-SubCell"/>
</dbReference>
<dbReference type="GO" id="GO:0005216">
    <property type="term" value="F:monoatomic ion channel activity"/>
    <property type="evidence" value="ECO:0007669"/>
    <property type="project" value="InterPro"/>
</dbReference>
<dbReference type="AlphaFoldDB" id="W7X5Q7"/>
<evidence type="ECO:0000313" key="8">
    <source>
        <dbReference type="Proteomes" id="UP000009168"/>
    </source>
</evidence>
<organism evidence="7 8">
    <name type="scientific">Tetrahymena thermophila (strain SB210)</name>
    <dbReference type="NCBI Taxonomy" id="312017"/>
    <lineage>
        <taxon>Eukaryota</taxon>
        <taxon>Sar</taxon>
        <taxon>Alveolata</taxon>
        <taxon>Ciliophora</taxon>
        <taxon>Intramacronucleata</taxon>
        <taxon>Oligohymenophorea</taxon>
        <taxon>Hymenostomatida</taxon>
        <taxon>Tetrahymenina</taxon>
        <taxon>Tetrahymenidae</taxon>
        <taxon>Tetrahymena</taxon>
    </lineage>
</organism>
<dbReference type="GeneID" id="24439384"/>
<keyword evidence="3 5" id="KW-1133">Transmembrane helix</keyword>
<dbReference type="PANTHER" id="PTHR38483">
    <property type="entry name" value="CHROMOSOME 1, WHOLE GENOME SHOTGUN SEQUENCE"/>
    <property type="match status" value="1"/>
</dbReference>
<protein>
    <submittedName>
        <fullName evidence="7">Cation channel family transporter</fullName>
    </submittedName>
</protein>
<evidence type="ECO:0000256" key="4">
    <source>
        <dbReference type="ARBA" id="ARBA00023136"/>
    </source>
</evidence>
<evidence type="ECO:0000259" key="6">
    <source>
        <dbReference type="Pfam" id="PF00520"/>
    </source>
</evidence>
<feature type="transmembrane region" description="Helical" evidence="5">
    <location>
        <begin position="117"/>
        <end position="136"/>
    </location>
</feature>
<keyword evidence="8" id="KW-1185">Reference proteome</keyword>
<dbReference type="InterPro" id="IPR027359">
    <property type="entry name" value="Volt_channel_dom_sf"/>
</dbReference>
<dbReference type="Gene3D" id="1.20.120.350">
    <property type="entry name" value="Voltage-gated potassium channels. Chain C"/>
    <property type="match status" value="1"/>
</dbReference>
<sequence>MDIISTEYLIKRIRTSSAYFYFSLFQLVLCITVLTYVLTDPYNHLQNPLVLWLEAIIAIIILVDIIIRIVAEKRMYFQSGWNIFDLVSFIVIVIVLSIFYSAELNSELTEDEENEDIIGLVLIAIRYIVQIIRIILMIRKSHQTRQIHQNAAQDFNLQSSIEKSTGHEQSIVIEKQYCDQIKQFSSNHSLSIQKAAKDQ</sequence>
<evidence type="ECO:0000313" key="7">
    <source>
        <dbReference type="EMBL" id="EWS74695.1"/>
    </source>
</evidence>
<accession>W7X5Q7</accession>
<evidence type="ECO:0000256" key="1">
    <source>
        <dbReference type="ARBA" id="ARBA00004141"/>
    </source>
</evidence>
<dbReference type="PANTHER" id="PTHR38483:SF1">
    <property type="entry name" value="ION TRANSPORT DOMAIN-CONTAINING PROTEIN"/>
    <property type="match status" value="1"/>
</dbReference>
<dbReference type="EMBL" id="GG662717">
    <property type="protein sequence ID" value="EWS74695.1"/>
    <property type="molecule type" value="Genomic_DNA"/>
</dbReference>
<dbReference type="InterPro" id="IPR005821">
    <property type="entry name" value="Ion_trans_dom"/>
</dbReference>
<feature type="domain" description="Ion transport" evidence="6">
    <location>
        <begin position="21"/>
        <end position="147"/>
    </location>
</feature>
<dbReference type="KEGG" id="tet:TTHERM_000522949"/>
<feature type="transmembrane region" description="Helical" evidence="5">
    <location>
        <begin position="50"/>
        <end position="71"/>
    </location>
</feature>
<evidence type="ECO:0000256" key="3">
    <source>
        <dbReference type="ARBA" id="ARBA00022989"/>
    </source>
</evidence>
<keyword evidence="4 5" id="KW-0472">Membrane</keyword>
<keyword evidence="2 5" id="KW-0812">Transmembrane</keyword>
<comment type="subcellular location">
    <subcellularLocation>
        <location evidence="1">Membrane</location>
        <topology evidence="1">Multi-pass membrane protein</topology>
    </subcellularLocation>
</comment>
<dbReference type="RefSeq" id="XP_012652785.1">
    <property type="nucleotide sequence ID" value="XM_012797331.1"/>
</dbReference>
<gene>
    <name evidence="7" type="ORF">TTHERM_000522949</name>
</gene>
<proteinExistence type="predicted"/>
<dbReference type="Proteomes" id="UP000009168">
    <property type="component" value="Unassembled WGS sequence"/>
</dbReference>
<dbReference type="SUPFAM" id="SSF81324">
    <property type="entry name" value="Voltage-gated potassium channels"/>
    <property type="match status" value="1"/>
</dbReference>
<evidence type="ECO:0000256" key="2">
    <source>
        <dbReference type="ARBA" id="ARBA00022692"/>
    </source>
</evidence>